<name>A0A9P7VBG6_9ASCO</name>
<keyword evidence="14 15" id="KW-0472">Membrane</keyword>
<evidence type="ECO:0000256" key="6">
    <source>
        <dbReference type="ARBA" id="ARBA00022692"/>
    </source>
</evidence>
<dbReference type="Proteomes" id="UP000790833">
    <property type="component" value="Unassembled WGS sequence"/>
</dbReference>
<gene>
    <name evidence="17" type="primary">LCL3</name>
    <name evidence="17" type="ORF">KQ657_003949</name>
</gene>
<dbReference type="GO" id="GO:0016787">
    <property type="term" value="F:hydrolase activity"/>
    <property type="evidence" value="ECO:0007669"/>
    <property type="project" value="UniProtKB-KW"/>
</dbReference>
<dbReference type="GO" id="GO:0005739">
    <property type="term" value="C:mitochondrion"/>
    <property type="evidence" value="ECO:0007669"/>
    <property type="project" value="UniProtKB-SubCell"/>
</dbReference>
<keyword evidence="8" id="KW-0479">Metal-binding</keyword>
<evidence type="ECO:0000256" key="4">
    <source>
        <dbReference type="ARBA" id="ARBA00013404"/>
    </source>
</evidence>
<comment type="subcellular location">
    <subcellularLocation>
        <location evidence="1">Membrane</location>
        <topology evidence="1">Single-pass membrane protein</topology>
    </subcellularLocation>
    <subcellularLocation>
        <location evidence="2">Mitochondrion</location>
    </subcellularLocation>
</comment>
<organism evidence="17 18">
    <name type="scientific">Scheffersomyces spartinae</name>
    <dbReference type="NCBI Taxonomy" id="45513"/>
    <lineage>
        <taxon>Eukaryota</taxon>
        <taxon>Fungi</taxon>
        <taxon>Dikarya</taxon>
        <taxon>Ascomycota</taxon>
        <taxon>Saccharomycotina</taxon>
        <taxon>Pichiomycetes</taxon>
        <taxon>Debaryomycetaceae</taxon>
        <taxon>Scheffersomyces</taxon>
    </lineage>
</organism>
<dbReference type="GO" id="GO:0046872">
    <property type="term" value="F:metal ion binding"/>
    <property type="evidence" value="ECO:0007669"/>
    <property type="project" value="UniProtKB-KW"/>
</dbReference>
<evidence type="ECO:0000313" key="18">
    <source>
        <dbReference type="Proteomes" id="UP000790833"/>
    </source>
</evidence>
<dbReference type="SMART" id="SM00318">
    <property type="entry name" value="SNc"/>
    <property type="match status" value="1"/>
</dbReference>
<sequence>MDDSIGLLHPQVLLLSGGLVSCVLLGLRVYHRYIKRVSTYLELTPRMLQNGHKMYGRVTRVGDGDNFRFFHTPGGIKGGWGWLRKVPALPKELKDQTLLIRLCGIDAPERAHFGNKAQPYSEEALNWLKNYILQRNVRITPYSIDQYKRVVARCQVWTWTGLRDVSAEMVRNGMAVVYESKATAEFGDSELKYRTLEAKAKRQGKGLWSLGNKLVTPGEYKRETK</sequence>
<keyword evidence="6 15" id="KW-0812">Transmembrane</keyword>
<dbReference type="InterPro" id="IPR035437">
    <property type="entry name" value="SNase_OB-fold_sf"/>
</dbReference>
<evidence type="ECO:0000256" key="2">
    <source>
        <dbReference type="ARBA" id="ARBA00004173"/>
    </source>
</evidence>
<comment type="caution">
    <text evidence="17">The sequence shown here is derived from an EMBL/GenBank/DDBJ whole genome shotgun (WGS) entry which is preliminary data.</text>
</comment>
<accession>A0A9P7VBG6</accession>
<keyword evidence="18" id="KW-1185">Reference proteome</keyword>
<evidence type="ECO:0000256" key="11">
    <source>
        <dbReference type="ARBA" id="ARBA00022837"/>
    </source>
</evidence>
<feature type="transmembrane region" description="Helical" evidence="15">
    <location>
        <begin position="12"/>
        <end position="30"/>
    </location>
</feature>
<evidence type="ECO:0000256" key="13">
    <source>
        <dbReference type="ARBA" id="ARBA00023128"/>
    </source>
</evidence>
<dbReference type="FunFam" id="2.40.50.90:FF:000035">
    <property type="entry name" value="Probable endonuclease LCL3"/>
    <property type="match status" value="1"/>
</dbReference>
<keyword evidence="9 17" id="KW-0255">Endonuclease</keyword>
<dbReference type="SUPFAM" id="SSF50199">
    <property type="entry name" value="Staphylococcal nuclease"/>
    <property type="match status" value="1"/>
</dbReference>
<keyword evidence="13" id="KW-0496">Mitochondrion</keyword>
<dbReference type="InterPro" id="IPR016071">
    <property type="entry name" value="Staphylococal_nuclease_OB-fold"/>
</dbReference>
<evidence type="ECO:0000256" key="14">
    <source>
        <dbReference type="ARBA" id="ARBA00023136"/>
    </source>
</evidence>
<evidence type="ECO:0000256" key="3">
    <source>
        <dbReference type="ARBA" id="ARBA00005435"/>
    </source>
</evidence>
<dbReference type="RefSeq" id="XP_043050394.1">
    <property type="nucleotide sequence ID" value="XM_043194643.1"/>
</dbReference>
<dbReference type="AlphaFoldDB" id="A0A9P7VBG6"/>
<proteinExistence type="inferred from homology"/>
<keyword evidence="7" id="KW-0540">Nuclease</keyword>
<evidence type="ECO:0000256" key="7">
    <source>
        <dbReference type="ARBA" id="ARBA00022722"/>
    </source>
</evidence>
<dbReference type="GeneID" id="66117323"/>
<evidence type="ECO:0000256" key="12">
    <source>
        <dbReference type="ARBA" id="ARBA00022989"/>
    </source>
</evidence>
<dbReference type="OrthoDB" id="430293at2759"/>
<evidence type="ECO:0000256" key="5">
    <source>
        <dbReference type="ARBA" id="ARBA00014651"/>
    </source>
</evidence>
<dbReference type="PROSITE" id="PS50830">
    <property type="entry name" value="TNASE_3"/>
    <property type="match status" value="1"/>
</dbReference>
<dbReference type="GO" id="GO:0016020">
    <property type="term" value="C:membrane"/>
    <property type="evidence" value="ECO:0007669"/>
    <property type="project" value="UniProtKB-SubCell"/>
</dbReference>
<dbReference type="EMBL" id="JAHMUF010000005">
    <property type="protein sequence ID" value="KAG7194847.1"/>
    <property type="molecule type" value="Genomic_DNA"/>
</dbReference>
<evidence type="ECO:0000313" key="17">
    <source>
        <dbReference type="EMBL" id="KAG7194847.1"/>
    </source>
</evidence>
<dbReference type="Pfam" id="PF00565">
    <property type="entry name" value="SNase"/>
    <property type="match status" value="1"/>
</dbReference>
<evidence type="ECO:0000256" key="8">
    <source>
        <dbReference type="ARBA" id="ARBA00022723"/>
    </source>
</evidence>
<evidence type="ECO:0000256" key="10">
    <source>
        <dbReference type="ARBA" id="ARBA00022801"/>
    </source>
</evidence>
<evidence type="ECO:0000256" key="1">
    <source>
        <dbReference type="ARBA" id="ARBA00004167"/>
    </source>
</evidence>
<protein>
    <recommendedName>
        <fullName evidence="4">Probable endonuclease LCL3</fullName>
    </recommendedName>
    <alternativeName>
        <fullName evidence="5">Probable endonuclease lcl3</fullName>
    </alternativeName>
</protein>
<keyword evidence="10" id="KW-0378">Hydrolase</keyword>
<keyword evidence="11" id="KW-0106">Calcium</keyword>
<feature type="domain" description="TNase-like" evidence="16">
    <location>
        <begin position="52"/>
        <end position="210"/>
    </location>
</feature>
<keyword evidence="12 15" id="KW-1133">Transmembrane helix</keyword>
<comment type="similarity">
    <text evidence="3">Belongs to the LCL3 family.</text>
</comment>
<evidence type="ECO:0000256" key="15">
    <source>
        <dbReference type="SAM" id="Phobius"/>
    </source>
</evidence>
<dbReference type="Gene3D" id="2.40.50.90">
    <property type="match status" value="1"/>
</dbReference>
<reference evidence="17" key="1">
    <citation type="submission" date="2021-03" db="EMBL/GenBank/DDBJ databases">
        <authorList>
            <person name="Palmer J.M."/>
        </authorList>
    </citation>
    <scope>NUCLEOTIDE SEQUENCE</scope>
    <source>
        <strain evidence="17">ARV_011</strain>
    </source>
</reference>
<dbReference type="PANTHER" id="PTHR12302">
    <property type="entry name" value="EBNA2 BINDING PROTEIN P100"/>
    <property type="match status" value="1"/>
</dbReference>
<evidence type="ECO:0000259" key="16">
    <source>
        <dbReference type="PROSITE" id="PS50830"/>
    </source>
</evidence>
<dbReference type="PANTHER" id="PTHR12302:SF3">
    <property type="entry name" value="SERINE_THREONINE-PROTEIN KINASE 31"/>
    <property type="match status" value="1"/>
</dbReference>
<dbReference type="GO" id="GO:0004519">
    <property type="term" value="F:endonuclease activity"/>
    <property type="evidence" value="ECO:0007669"/>
    <property type="project" value="UniProtKB-KW"/>
</dbReference>
<evidence type="ECO:0000256" key="9">
    <source>
        <dbReference type="ARBA" id="ARBA00022759"/>
    </source>
</evidence>